<accession>A0ACD5A9H8</accession>
<keyword evidence="1" id="KW-0418">Kinase</keyword>
<sequence length="371" mass="38741">MRDTLLIALYAFLGAAAAGVLGAVALLALRRRSLTVSLTVVASVAVTAMLAGTLTVAWAMFLNSHDLGVVTTVVAMAAVVSLATALLLGRWVVARSHALTLAARTFGEGGDFAAPLEPATAELAALTRELQSTSVKLAASRDRERALEASRRELVSWISHDLRTPLAGLRAMSEALEDGVAADPQRYLRQIRTEVERMNGMVGDLFELSRIHAGALALSPQRISLYDLVGDALAGADPLAREHGVRLEGDGVAQLPVEVDAKEMSRVLGNLLVNAIRRTPADGTVAVAARPATDGTGVVLSVTDGCGGIPEDDLSRVFDTGWRGTDARTPPSGAGLGLAIVRGIVEAHQGRTTVRNVPGGCRFEVTLPAPG</sequence>
<organism evidence="1 2">
    <name type="scientific">Streptomyces citrinus</name>
    <dbReference type="NCBI Taxonomy" id="3118173"/>
    <lineage>
        <taxon>Bacteria</taxon>
        <taxon>Bacillati</taxon>
        <taxon>Actinomycetota</taxon>
        <taxon>Actinomycetes</taxon>
        <taxon>Kitasatosporales</taxon>
        <taxon>Streptomycetaceae</taxon>
        <taxon>Streptomyces</taxon>
    </lineage>
</organism>
<dbReference type="EMBL" id="CP146022">
    <property type="protein sequence ID" value="WWQ62518.1"/>
    <property type="molecule type" value="Genomic_DNA"/>
</dbReference>
<evidence type="ECO:0000313" key="2">
    <source>
        <dbReference type="Proteomes" id="UP001432251"/>
    </source>
</evidence>
<keyword evidence="2" id="KW-1185">Reference proteome</keyword>
<proteinExistence type="predicted"/>
<protein>
    <submittedName>
        <fullName evidence="1">HAMP domain-containing sensor histidine kinase</fullName>
    </submittedName>
</protein>
<dbReference type="Proteomes" id="UP001432251">
    <property type="component" value="Chromosome"/>
</dbReference>
<gene>
    <name evidence="1" type="ORF">V2W30_03460</name>
</gene>
<reference evidence="1" key="1">
    <citation type="journal article" date="2025" name="Int. J. Syst. Evol. Microbiol.">
        <title>Streptomyces citrinus sp. nov., with yellow diffusible pigment.</title>
        <authorList>
            <person name="He Y."/>
            <person name="Yang E."/>
            <person name="Xu J."/>
            <person name="Sun Y."/>
            <person name="Sun L."/>
        </authorList>
    </citation>
    <scope>NUCLEOTIDE SEQUENCE</scope>
    <source>
        <strain evidence="1">Q6</strain>
    </source>
</reference>
<name>A0ACD5A9H8_9ACTN</name>
<keyword evidence="1" id="KW-0808">Transferase</keyword>
<evidence type="ECO:0000313" key="1">
    <source>
        <dbReference type="EMBL" id="WWQ62518.1"/>
    </source>
</evidence>